<name>A0A5B8U1E8_9ACTN</name>
<dbReference type="PANTHER" id="PTHR43591:SF24">
    <property type="entry name" value="2-METHOXY-6-POLYPRENYL-1,4-BENZOQUINOL METHYLASE, MITOCHONDRIAL"/>
    <property type="match status" value="1"/>
</dbReference>
<protein>
    <submittedName>
        <fullName evidence="2">Methyltransferase domain-containing protein</fullName>
    </submittedName>
</protein>
<reference evidence="2 3" key="1">
    <citation type="journal article" date="2018" name="J. Microbiol.">
        <title>Baekduia soli gen. nov., sp. nov., a novel bacterium isolated from the soil of Baekdu Mountain and proposal of a novel family name, Baekduiaceae fam. nov.</title>
        <authorList>
            <person name="An D.S."/>
            <person name="Siddiqi M.Z."/>
            <person name="Kim K.H."/>
            <person name="Yu H.S."/>
            <person name="Im W.T."/>
        </authorList>
    </citation>
    <scope>NUCLEOTIDE SEQUENCE [LARGE SCALE GENOMIC DNA]</scope>
    <source>
        <strain evidence="2 3">BR7-21</strain>
    </source>
</reference>
<dbReference type="Pfam" id="PF13649">
    <property type="entry name" value="Methyltransf_25"/>
    <property type="match status" value="1"/>
</dbReference>
<keyword evidence="3" id="KW-1185">Reference proteome</keyword>
<feature type="domain" description="Methyltransferase" evidence="1">
    <location>
        <begin position="80"/>
        <end position="175"/>
    </location>
</feature>
<dbReference type="InterPro" id="IPR029063">
    <property type="entry name" value="SAM-dependent_MTases_sf"/>
</dbReference>
<dbReference type="InterPro" id="IPR041698">
    <property type="entry name" value="Methyltransf_25"/>
</dbReference>
<keyword evidence="2" id="KW-0489">Methyltransferase</keyword>
<dbReference type="GO" id="GO:0008168">
    <property type="term" value="F:methyltransferase activity"/>
    <property type="evidence" value="ECO:0007669"/>
    <property type="project" value="UniProtKB-KW"/>
</dbReference>
<accession>A0A5B8U1E8</accession>
<gene>
    <name evidence="2" type="ORF">FSW04_03610</name>
</gene>
<keyword evidence="2" id="KW-0808">Transferase</keyword>
<dbReference type="Gene3D" id="3.40.50.150">
    <property type="entry name" value="Vaccinia Virus protein VP39"/>
    <property type="match status" value="1"/>
</dbReference>
<dbReference type="EMBL" id="CP042430">
    <property type="protein sequence ID" value="QEC46762.1"/>
    <property type="molecule type" value="Genomic_DNA"/>
</dbReference>
<dbReference type="CDD" id="cd02440">
    <property type="entry name" value="AdoMet_MTases"/>
    <property type="match status" value="1"/>
</dbReference>
<evidence type="ECO:0000313" key="2">
    <source>
        <dbReference type="EMBL" id="QEC46762.1"/>
    </source>
</evidence>
<evidence type="ECO:0000259" key="1">
    <source>
        <dbReference type="Pfam" id="PF13649"/>
    </source>
</evidence>
<dbReference type="KEGG" id="bsol:FSW04_03610"/>
<evidence type="ECO:0000313" key="3">
    <source>
        <dbReference type="Proteomes" id="UP000321805"/>
    </source>
</evidence>
<proteinExistence type="predicted"/>
<sequence length="311" mass="32363">MPASSAHHGVSANVAVTAMSRNRTEGGQPMDPAAFREAQHRHWDAAAVGWEQWSAFNDRADAHISARLVELAGVRPGSRVLDVAAGYGEPALTAARRAGPEGRVVATDLSAEMLASGRRRAAAAGLDTVEFLACGACSLDFPSASFDAAVSRWGIIFEPDPEAAARRVRGFLKPGARIAISSWGEPEEVPFLAIPMRTAMQRFGVAPPPPGTPGPLSRPTPAALGGLLEAAGFSDVAVERDAVTFVFDAPERFTAYVRAISAPIRAMVEQHAGEAQEEAWDAITQAAAEAAGGPGPVTLTNVVLLASGTAP</sequence>
<dbReference type="GO" id="GO:0032259">
    <property type="term" value="P:methylation"/>
    <property type="evidence" value="ECO:0007669"/>
    <property type="project" value="UniProtKB-KW"/>
</dbReference>
<dbReference type="SUPFAM" id="SSF53335">
    <property type="entry name" value="S-adenosyl-L-methionine-dependent methyltransferases"/>
    <property type="match status" value="1"/>
</dbReference>
<dbReference type="PANTHER" id="PTHR43591">
    <property type="entry name" value="METHYLTRANSFERASE"/>
    <property type="match status" value="1"/>
</dbReference>
<dbReference type="AlphaFoldDB" id="A0A5B8U1E8"/>
<dbReference type="OrthoDB" id="9795634at2"/>
<organism evidence="2 3">
    <name type="scientific">Baekduia soli</name>
    <dbReference type="NCBI Taxonomy" id="496014"/>
    <lineage>
        <taxon>Bacteria</taxon>
        <taxon>Bacillati</taxon>
        <taxon>Actinomycetota</taxon>
        <taxon>Thermoleophilia</taxon>
        <taxon>Solirubrobacterales</taxon>
        <taxon>Baekduiaceae</taxon>
        <taxon>Baekduia</taxon>
    </lineage>
</organism>
<dbReference type="Proteomes" id="UP000321805">
    <property type="component" value="Chromosome"/>
</dbReference>